<dbReference type="Proteomes" id="UP000226431">
    <property type="component" value="Unassembled WGS sequence"/>
</dbReference>
<proteinExistence type="predicted"/>
<evidence type="ECO:0000313" key="2">
    <source>
        <dbReference type="Proteomes" id="UP000226431"/>
    </source>
</evidence>
<comment type="caution">
    <text evidence="1">The sequence shown here is derived from an EMBL/GenBank/DDBJ whole genome shotgun (WGS) entry which is preliminary data.</text>
</comment>
<keyword evidence="2" id="KW-1185">Reference proteome</keyword>
<reference evidence="1 2" key="1">
    <citation type="submission" date="2017-06" db="EMBL/GenBank/DDBJ databases">
        <title>Ant-infecting Ophiocordyceps genomes reveal a high diversity of potential behavioral manipulation genes and a possible major role for enterotoxins.</title>
        <authorList>
            <person name="De Bekker C."/>
            <person name="Evans H.C."/>
            <person name="Brachmann A."/>
            <person name="Hughes D.P."/>
        </authorList>
    </citation>
    <scope>NUCLEOTIDE SEQUENCE [LARGE SCALE GENOMIC DNA]</scope>
    <source>
        <strain evidence="1 2">Map16</strain>
    </source>
</reference>
<dbReference type="EMBL" id="NJES01000364">
    <property type="protein sequence ID" value="PHH73156.1"/>
    <property type="molecule type" value="Genomic_DNA"/>
</dbReference>
<evidence type="ECO:0000313" key="1">
    <source>
        <dbReference type="EMBL" id="PHH73156.1"/>
    </source>
</evidence>
<sequence>MYWHSGVLVSLVLEFSGRAITEAIAFGLKQGRADFQIVFLTLFSVMFVDVFPDGSGETYARCSKPYHLSPLREEYSPSTHPVDRPQWQPGLDDVKGIRWEHQMQKDGVSSVEDMQKNYPGLAALVNFFDVAASRLVARAGRGRLPAEIYARILDFVDDYDTWKACSAVSSIFRFECQRKYWINNNMRIVAGPFDSSLDDAHDRISSFSFDFEDMDAGERLRMMREPTRGNYLEEHNWRPVVGSGQDKAIILDANIQYAVCYDDDSDKTKSGYDTDVTNFSEEIVDIFEYEDGSFDQH</sequence>
<gene>
    <name evidence="1" type="ORF">CDD80_4009</name>
</gene>
<dbReference type="OrthoDB" id="3938867at2759"/>
<organism evidence="1 2">
    <name type="scientific">Ophiocordyceps camponoti-rufipedis</name>
    <dbReference type="NCBI Taxonomy" id="2004952"/>
    <lineage>
        <taxon>Eukaryota</taxon>
        <taxon>Fungi</taxon>
        <taxon>Dikarya</taxon>
        <taxon>Ascomycota</taxon>
        <taxon>Pezizomycotina</taxon>
        <taxon>Sordariomycetes</taxon>
        <taxon>Hypocreomycetidae</taxon>
        <taxon>Hypocreales</taxon>
        <taxon>Ophiocordycipitaceae</taxon>
        <taxon>Ophiocordyceps</taxon>
    </lineage>
</organism>
<accession>A0A2C5YZG5</accession>
<dbReference type="AlphaFoldDB" id="A0A2C5YZG5"/>
<protein>
    <recommendedName>
        <fullName evidence="3">F-box domain-containing protein</fullName>
    </recommendedName>
</protein>
<evidence type="ECO:0008006" key="3">
    <source>
        <dbReference type="Google" id="ProtNLM"/>
    </source>
</evidence>
<name>A0A2C5YZG5_9HYPO</name>
<dbReference type="STRING" id="2004952.A0A2C5YZG5"/>